<dbReference type="EMBL" id="GGFL01012366">
    <property type="protein sequence ID" value="MBW76544.1"/>
    <property type="molecule type" value="Transcribed_RNA"/>
</dbReference>
<organism evidence="2">
    <name type="scientific">Anopheles darlingi</name>
    <name type="common">Mosquito</name>
    <dbReference type="NCBI Taxonomy" id="43151"/>
    <lineage>
        <taxon>Eukaryota</taxon>
        <taxon>Metazoa</taxon>
        <taxon>Ecdysozoa</taxon>
        <taxon>Arthropoda</taxon>
        <taxon>Hexapoda</taxon>
        <taxon>Insecta</taxon>
        <taxon>Pterygota</taxon>
        <taxon>Neoptera</taxon>
        <taxon>Endopterygota</taxon>
        <taxon>Diptera</taxon>
        <taxon>Nematocera</taxon>
        <taxon>Culicoidea</taxon>
        <taxon>Culicidae</taxon>
        <taxon>Anophelinae</taxon>
        <taxon>Anopheles</taxon>
    </lineage>
</organism>
<accession>A0A2M4DG39</accession>
<feature type="signal peptide" evidence="1">
    <location>
        <begin position="1"/>
        <end position="28"/>
    </location>
</feature>
<proteinExistence type="predicted"/>
<name>A0A2M4DG39_ANODA</name>
<reference evidence="2" key="1">
    <citation type="submission" date="2018-01" db="EMBL/GenBank/DDBJ databases">
        <title>An insight into the sialome of Amazonian anophelines.</title>
        <authorList>
            <person name="Ribeiro J.M."/>
            <person name="Scarpassa V."/>
            <person name="Calvo E."/>
        </authorList>
    </citation>
    <scope>NUCLEOTIDE SEQUENCE</scope>
</reference>
<evidence type="ECO:0000256" key="1">
    <source>
        <dbReference type="SAM" id="SignalP"/>
    </source>
</evidence>
<protein>
    <submittedName>
        <fullName evidence="2">Putative secreted protein</fullName>
    </submittedName>
</protein>
<evidence type="ECO:0000313" key="2">
    <source>
        <dbReference type="EMBL" id="MBW76544.1"/>
    </source>
</evidence>
<dbReference type="AlphaFoldDB" id="A0A2M4DG39"/>
<feature type="chain" id="PRO_5014967117" evidence="1">
    <location>
        <begin position="29"/>
        <end position="84"/>
    </location>
</feature>
<sequence>MRSFVSYTSEFLLKFLLILSGVRSFASANQEIESPVTRSTVIQPAERWQHVRDVRRPFSAASRLLPTFPRMFDSLQNVRWHWRH</sequence>
<keyword evidence="1" id="KW-0732">Signal</keyword>